<dbReference type="OrthoDB" id="9804312at2"/>
<dbReference type="GO" id="GO:0008119">
    <property type="term" value="F:thiopurine S-methyltransferase activity"/>
    <property type="evidence" value="ECO:0007669"/>
    <property type="project" value="TreeGrafter"/>
</dbReference>
<dbReference type="InterPro" id="IPR029063">
    <property type="entry name" value="SAM-dependent_MTases_sf"/>
</dbReference>
<accession>A0A517QI39</accession>
<evidence type="ECO:0000313" key="2">
    <source>
        <dbReference type="EMBL" id="QDT31306.1"/>
    </source>
</evidence>
<protein>
    <submittedName>
        <fullName evidence="2">Bifunctional 3-demethylubiquinone-9 3-methyltransferase/ 2-octaprenyl-6-hydroxy phenol methylase</fullName>
    </submittedName>
</protein>
<dbReference type="RefSeq" id="WP_145195781.1">
    <property type="nucleotide sequence ID" value="NZ_CP036267.1"/>
</dbReference>
<keyword evidence="2" id="KW-0489">Methyltransferase</keyword>
<dbReference type="KEGG" id="tpol:Mal48_05390"/>
<name>A0A517QI39_9PLAN</name>
<gene>
    <name evidence="2" type="ORF">Mal48_05390</name>
</gene>
<proteinExistence type="predicted"/>
<dbReference type="PANTHER" id="PTHR10259:SF11">
    <property type="entry name" value="THIOPURINE S-METHYLTRANSFERASE"/>
    <property type="match status" value="1"/>
</dbReference>
<dbReference type="GO" id="GO:0032259">
    <property type="term" value="P:methylation"/>
    <property type="evidence" value="ECO:0007669"/>
    <property type="project" value="UniProtKB-KW"/>
</dbReference>
<keyword evidence="3" id="KW-1185">Reference proteome</keyword>
<dbReference type="InterPro" id="IPR041698">
    <property type="entry name" value="Methyltransf_25"/>
</dbReference>
<keyword evidence="2" id="KW-0830">Ubiquinone</keyword>
<evidence type="ECO:0000313" key="3">
    <source>
        <dbReference type="Proteomes" id="UP000315724"/>
    </source>
</evidence>
<dbReference type="CDD" id="cd02440">
    <property type="entry name" value="AdoMet_MTases"/>
    <property type="match status" value="1"/>
</dbReference>
<dbReference type="EMBL" id="CP036267">
    <property type="protein sequence ID" value="QDT31306.1"/>
    <property type="molecule type" value="Genomic_DNA"/>
</dbReference>
<reference evidence="2 3" key="1">
    <citation type="submission" date="2019-02" db="EMBL/GenBank/DDBJ databases">
        <title>Deep-cultivation of Planctomycetes and their phenomic and genomic characterization uncovers novel biology.</title>
        <authorList>
            <person name="Wiegand S."/>
            <person name="Jogler M."/>
            <person name="Boedeker C."/>
            <person name="Pinto D."/>
            <person name="Vollmers J."/>
            <person name="Rivas-Marin E."/>
            <person name="Kohn T."/>
            <person name="Peeters S.H."/>
            <person name="Heuer A."/>
            <person name="Rast P."/>
            <person name="Oberbeckmann S."/>
            <person name="Bunk B."/>
            <person name="Jeske O."/>
            <person name="Meyerdierks A."/>
            <person name="Storesund J.E."/>
            <person name="Kallscheuer N."/>
            <person name="Luecker S."/>
            <person name="Lage O.M."/>
            <person name="Pohl T."/>
            <person name="Merkel B.J."/>
            <person name="Hornburger P."/>
            <person name="Mueller R.-W."/>
            <person name="Bruemmer F."/>
            <person name="Labrenz M."/>
            <person name="Spormann A.M."/>
            <person name="Op den Camp H."/>
            <person name="Overmann J."/>
            <person name="Amann R."/>
            <person name="Jetten M.S.M."/>
            <person name="Mascher T."/>
            <person name="Medema M.H."/>
            <person name="Devos D.P."/>
            <person name="Kaster A.-K."/>
            <person name="Ovreas L."/>
            <person name="Rohde M."/>
            <person name="Galperin M.Y."/>
            <person name="Jogler C."/>
        </authorList>
    </citation>
    <scope>NUCLEOTIDE SEQUENCE [LARGE SCALE GENOMIC DNA]</scope>
    <source>
        <strain evidence="2 3">Mal48</strain>
    </source>
</reference>
<sequence length="200" mass="22171">MTNAKTDRDWNEKYATANTPWDSNLPSHELLNVLNQYAVSLGRAIELGCGTGTNAVALAKLGWQVTAVDCVPQALETAKLKANDAGVVVDWIEADVQNFGQGLEPFDLVFDRGCYHCCRRVDLEGYMNTLRTVTQPGSQMLCLCGNPNENEQGGPPRVPEEAVRKEFSDLFEIDHLRAFHFEDAGGIQGPLGWSVWMKRK</sequence>
<feature type="domain" description="Methyltransferase" evidence="1">
    <location>
        <begin position="45"/>
        <end position="137"/>
    </location>
</feature>
<dbReference type="Proteomes" id="UP000315724">
    <property type="component" value="Chromosome"/>
</dbReference>
<keyword evidence="2" id="KW-0808">Transferase</keyword>
<dbReference type="Gene3D" id="3.40.50.150">
    <property type="entry name" value="Vaccinia Virus protein VP39"/>
    <property type="match status" value="1"/>
</dbReference>
<dbReference type="Pfam" id="PF13649">
    <property type="entry name" value="Methyltransf_25"/>
    <property type="match status" value="1"/>
</dbReference>
<dbReference type="PANTHER" id="PTHR10259">
    <property type="entry name" value="THIOPURINE S-METHYLTRANSFERASE"/>
    <property type="match status" value="1"/>
</dbReference>
<organism evidence="2 3">
    <name type="scientific">Thalassoglobus polymorphus</name>
    <dbReference type="NCBI Taxonomy" id="2527994"/>
    <lineage>
        <taxon>Bacteria</taxon>
        <taxon>Pseudomonadati</taxon>
        <taxon>Planctomycetota</taxon>
        <taxon>Planctomycetia</taxon>
        <taxon>Planctomycetales</taxon>
        <taxon>Planctomycetaceae</taxon>
        <taxon>Thalassoglobus</taxon>
    </lineage>
</organism>
<evidence type="ECO:0000259" key="1">
    <source>
        <dbReference type="Pfam" id="PF13649"/>
    </source>
</evidence>
<dbReference type="AlphaFoldDB" id="A0A517QI39"/>
<dbReference type="SUPFAM" id="SSF53335">
    <property type="entry name" value="S-adenosyl-L-methionine-dependent methyltransferases"/>
    <property type="match status" value="1"/>
</dbReference>